<name>A0AAN7I598_QUERU</name>
<feature type="transmembrane region" description="Helical" evidence="2">
    <location>
        <begin position="806"/>
        <end position="827"/>
    </location>
</feature>
<dbReference type="PANTHER" id="PTHR24177:SF292">
    <property type="entry name" value="ANKYRIN REPEAT FAMILY PROTEIN-RELATED"/>
    <property type="match status" value="1"/>
</dbReference>
<dbReference type="SUPFAM" id="SSF140860">
    <property type="entry name" value="Pseudo ankyrin repeat-like"/>
    <property type="match status" value="1"/>
</dbReference>
<dbReference type="SMART" id="SM00248">
    <property type="entry name" value="ANK"/>
    <property type="match status" value="5"/>
</dbReference>
<dbReference type="SUPFAM" id="SSF48403">
    <property type="entry name" value="Ankyrin repeat"/>
    <property type="match status" value="1"/>
</dbReference>
<organism evidence="4 5">
    <name type="scientific">Quercus rubra</name>
    <name type="common">Northern red oak</name>
    <name type="synonym">Quercus borealis</name>
    <dbReference type="NCBI Taxonomy" id="3512"/>
    <lineage>
        <taxon>Eukaryota</taxon>
        <taxon>Viridiplantae</taxon>
        <taxon>Streptophyta</taxon>
        <taxon>Embryophyta</taxon>
        <taxon>Tracheophyta</taxon>
        <taxon>Spermatophyta</taxon>
        <taxon>Magnoliopsida</taxon>
        <taxon>eudicotyledons</taxon>
        <taxon>Gunneridae</taxon>
        <taxon>Pentapetalae</taxon>
        <taxon>rosids</taxon>
        <taxon>fabids</taxon>
        <taxon>Fagales</taxon>
        <taxon>Fagaceae</taxon>
        <taxon>Quercus</taxon>
    </lineage>
</organism>
<keyword evidence="2" id="KW-1133">Transmembrane helix</keyword>
<dbReference type="PANTHER" id="PTHR24177">
    <property type="entry name" value="CASKIN"/>
    <property type="match status" value="1"/>
</dbReference>
<evidence type="ECO:0000313" key="5">
    <source>
        <dbReference type="Proteomes" id="UP001324115"/>
    </source>
</evidence>
<feature type="compositionally biased region" description="Polar residues" evidence="1">
    <location>
        <begin position="80"/>
        <end position="93"/>
    </location>
</feature>
<evidence type="ECO:0000259" key="3">
    <source>
        <dbReference type="Pfam" id="PF13962"/>
    </source>
</evidence>
<dbReference type="Proteomes" id="UP001324115">
    <property type="component" value="Unassembled WGS sequence"/>
</dbReference>
<feature type="transmembrane region" description="Helical" evidence="2">
    <location>
        <begin position="774"/>
        <end position="800"/>
    </location>
</feature>
<comment type="caution">
    <text evidence="4">The sequence shown here is derived from an EMBL/GenBank/DDBJ whole genome shotgun (WGS) entry which is preliminary data.</text>
</comment>
<keyword evidence="5" id="KW-1185">Reference proteome</keyword>
<accession>A0AAN7I598</accession>
<keyword evidence="2" id="KW-0812">Transmembrane</keyword>
<feature type="region of interest" description="Disordered" evidence="1">
    <location>
        <begin position="186"/>
        <end position="212"/>
    </location>
</feature>
<protein>
    <recommendedName>
        <fullName evidence="3">PGG domain-containing protein</fullName>
    </recommendedName>
</protein>
<feature type="region of interest" description="Disordered" evidence="1">
    <location>
        <begin position="80"/>
        <end position="102"/>
    </location>
</feature>
<keyword evidence="2" id="KW-0472">Membrane</keyword>
<dbReference type="Pfam" id="PF13962">
    <property type="entry name" value="PGG"/>
    <property type="match status" value="1"/>
</dbReference>
<feature type="region of interest" description="Disordered" evidence="1">
    <location>
        <begin position="247"/>
        <end position="270"/>
    </location>
</feature>
<dbReference type="InterPro" id="IPR026961">
    <property type="entry name" value="PGG_dom"/>
</dbReference>
<dbReference type="GO" id="GO:0016020">
    <property type="term" value="C:membrane"/>
    <property type="evidence" value="ECO:0007669"/>
    <property type="project" value="TreeGrafter"/>
</dbReference>
<feature type="transmembrane region" description="Helical" evidence="2">
    <location>
        <begin position="691"/>
        <end position="710"/>
    </location>
</feature>
<sequence length="852" mass="95665">MLPHWRPNANVPLERSYSFPRWTCGYSSDEEDIDKKGPSSVRSVPLTRHSPHLVLDVGSDAATARLRPFIFEIPKSRSDSSSLQEVNQNQANNKGEDEKPSKRVLSSFNMLPHWRPNANVPLERSYSFPRWTCGYSSDEEDIDKKGPSSVRSVPLTRHSPHLVLDVGSDAAIARLQPFIFEIPKSHSDSSSLQEVNQNQANNKGGEEKPSKRVLSSFNMVPHGRPNTNVPLERSYSFPGLASGYSSLEEDIDKKGPSSVRSVPPTRHSRAMPRPFIFETPKRCSNSSSLQEVNQNQANNRPTGSEYLDLYRAALKGNWHDANVIVSKYPEAIRDTITEARETVLHIACASKHTAFVKEVVRFLNEQDLERTNIDGETALCFAAKLGIVTIAKEMVKKNNRLPLIRSSEGRTPLSIATFLGRRDMVSYLFTVTSFEGLDPSERMEILVAAITNDMYDIALEILKTDLKLAATYNRMIIAALQELARKPFAIGSKSQLSLWKRCCLNSCFVGIGNKGLMQALVHELVDRAKEVQLFEERQFSDTVRTLLFDAAEFGNAEFLIILIRSYPNFIWTTDKKNRSLFHTAVINRQESVFNLIYEIVAVKEIILTYVDDSYENILHLAGRPAPTNRLDIVSGAALQMQRELLWFKEIEKIVPPSYLNMKNGTGQTPRDIFTREHQDLLKEGQKWMKATANYCMLVATLITTVVFAAAFTVPGGSSPETGTPTLSESIWFRVFFISDAIALLSSSTSILIFLSILTSRFTEMDFLVSLPAKLVLGLTTLFISIAGMVVAFSATCFLIFKSETRRLPVVIIALTGVPIISFVLLHFKLWADIIRSTCLSMFLFRQSKNKLL</sequence>
<feature type="domain" description="PGG" evidence="3">
    <location>
        <begin position="685"/>
        <end position="798"/>
    </location>
</feature>
<dbReference type="InterPro" id="IPR036770">
    <property type="entry name" value="Ankyrin_rpt-contain_sf"/>
</dbReference>
<dbReference type="EMBL" id="JAXUIC010000011">
    <property type="protein sequence ID" value="KAK4564392.1"/>
    <property type="molecule type" value="Genomic_DNA"/>
</dbReference>
<dbReference type="AlphaFoldDB" id="A0AAN7I598"/>
<dbReference type="Pfam" id="PF12796">
    <property type="entry name" value="Ank_2"/>
    <property type="match status" value="1"/>
</dbReference>
<reference evidence="4 5" key="1">
    <citation type="journal article" date="2023" name="G3 (Bethesda)">
        <title>A haplotype-resolved chromosome-scale genome for Quercus rubra L. provides insights into the genetics of adaptive traits for red oak species.</title>
        <authorList>
            <person name="Kapoor B."/>
            <person name="Jenkins J."/>
            <person name="Schmutz J."/>
            <person name="Zhebentyayeva T."/>
            <person name="Kuelheim C."/>
            <person name="Coggeshall M."/>
            <person name="Heim C."/>
            <person name="Lasky J.R."/>
            <person name="Leites L."/>
            <person name="Islam-Faridi N."/>
            <person name="Romero-Severson J."/>
            <person name="DeLeo V.L."/>
            <person name="Lucas S.M."/>
            <person name="Lazic D."/>
            <person name="Gailing O."/>
            <person name="Carlson J."/>
            <person name="Staton M."/>
        </authorList>
    </citation>
    <scope>NUCLEOTIDE SEQUENCE [LARGE SCALE GENOMIC DNA]</scope>
    <source>
        <strain evidence="4">Pseudo-F2</strain>
    </source>
</reference>
<evidence type="ECO:0000256" key="1">
    <source>
        <dbReference type="SAM" id="MobiDB-lite"/>
    </source>
</evidence>
<evidence type="ECO:0000313" key="4">
    <source>
        <dbReference type="EMBL" id="KAK4564392.1"/>
    </source>
</evidence>
<dbReference type="Gene3D" id="1.25.40.20">
    <property type="entry name" value="Ankyrin repeat-containing domain"/>
    <property type="match status" value="2"/>
</dbReference>
<feature type="compositionally biased region" description="Polar residues" evidence="1">
    <location>
        <begin position="188"/>
        <end position="202"/>
    </location>
</feature>
<dbReference type="InterPro" id="IPR002110">
    <property type="entry name" value="Ankyrin_rpt"/>
</dbReference>
<feature type="transmembrane region" description="Helical" evidence="2">
    <location>
        <begin position="730"/>
        <end position="754"/>
    </location>
</feature>
<evidence type="ECO:0000256" key="2">
    <source>
        <dbReference type="SAM" id="Phobius"/>
    </source>
</evidence>
<gene>
    <name evidence="4" type="ORF">RGQ29_006454</name>
</gene>
<proteinExistence type="predicted"/>